<dbReference type="EMBL" id="SRLO01002942">
    <property type="protein sequence ID" value="TNN32076.1"/>
    <property type="molecule type" value="Genomic_DNA"/>
</dbReference>
<gene>
    <name evidence="2" type="ORF">EYF80_057766</name>
</gene>
<sequence length="123" mass="13152">MDGPSSRYNQRPVGRPLTRRGQLAEGRTCPVAVPGEGQEGRGGVQARLLPPLFGAPANGTGPGRPYGTCEKDWGALAGWHAESPGSLPLAMKQDRARAPRPPRDRRALRMRSLMGGAQTLDEN</sequence>
<proteinExistence type="predicted"/>
<dbReference type="Proteomes" id="UP000314294">
    <property type="component" value="Unassembled WGS sequence"/>
</dbReference>
<reference evidence="2 3" key="1">
    <citation type="submission" date="2019-03" db="EMBL/GenBank/DDBJ databases">
        <title>First draft genome of Liparis tanakae, snailfish: a comprehensive survey of snailfish specific genes.</title>
        <authorList>
            <person name="Kim W."/>
            <person name="Song I."/>
            <person name="Jeong J.-H."/>
            <person name="Kim D."/>
            <person name="Kim S."/>
            <person name="Ryu S."/>
            <person name="Song J.Y."/>
            <person name="Lee S.K."/>
        </authorList>
    </citation>
    <scope>NUCLEOTIDE SEQUENCE [LARGE SCALE GENOMIC DNA]</scope>
    <source>
        <tissue evidence="2">Muscle</tissue>
    </source>
</reference>
<feature type="compositionally biased region" description="Basic and acidic residues" evidence="1">
    <location>
        <begin position="92"/>
        <end position="107"/>
    </location>
</feature>
<organism evidence="2 3">
    <name type="scientific">Liparis tanakae</name>
    <name type="common">Tanaka's snailfish</name>
    <dbReference type="NCBI Taxonomy" id="230148"/>
    <lineage>
        <taxon>Eukaryota</taxon>
        <taxon>Metazoa</taxon>
        <taxon>Chordata</taxon>
        <taxon>Craniata</taxon>
        <taxon>Vertebrata</taxon>
        <taxon>Euteleostomi</taxon>
        <taxon>Actinopterygii</taxon>
        <taxon>Neopterygii</taxon>
        <taxon>Teleostei</taxon>
        <taxon>Neoteleostei</taxon>
        <taxon>Acanthomorphata</taxon>
        <taxon>Eupercaria</taxon>
        <taxon>Perciformes</taxon>
        <taxon>Cottioidei</taxon>
        <taxon>Cottales</taxon>
        <taxon>Liparidae</taxon>
        <taxon>Liparis</taxon>
    </lineage>
</organism>
<comment type="caution">
    <text evidence="2">The sequence shown here is derived from an EMBL/GenBank/DDBJ whole genome shotgun (WGS) entry which is preliminary data.</text>
</comment>
<evidence type="ECO:0000313" key="3">
    <source>
        <dbReference type="Proteomes" id="UP000314294"/>
    </source>
</evidence>
<name>A0A4Z2ET47_9TELE</name>
<accession>A0A4Z2ET47</accession>
<evidence type="ECO:0000256" key="1">
    <source>
        <dbReference type="SAM" id="MobiDB-lite"/>
    </source>
</evidence>
<feature type="region of interest" description="Disordered" evidence="1">
    <location>
        <begin position="1"/>
        <end position="43"/>
    </location>
</feature>
<dbReference type="AlphaFoldDB" id="A0A4Z2ET47"/>
<evidence type="ECO:0000313" key="2">
    <source>
        <dbReference type="EMBL" id="TNN32076.1"/>
    </source>
</evidence>
<feature type="region of interest" description="Disordered" evidence="1">
    <location>
        <begin position="83"/>
        <end position="123"/>
    </location>
</feature>
<protein>
    <submittedName>
        <fullName evidence="2">Uncharacterized protein</fullName>
    </submittedName>
</protein>
<keyword evidence="3" id="KW-1185">Reference proteome</keyword>